<protein>
    <submittedName>
        <fullName evidence="10">Response regulator transcription factor</fullName>
    </submittedName>
</protein>
<dbReference type="Pfam" id="PF00072">
    <property type="entry name" value="Response_reg"/>
    <property type="match status" value="1"/>
</dbReference>
<keyword evidence="11" id="KW-1185">Reference proteome</keyword>
<keyword evidence="3" id="KW-0805">Transcription regulation</keyword>
<evidence type="ECO:0000256" key="4">
    <source>
        <dbReference type="ARBA" id="ARBA00023125"/>
    </source>
</evidence>
<evidence type="ECO:0000256" key="5">
    <source>
        <dbReference type="ARBA" id="ARBA00023163"/>
    </source>
</evidence>
<dbReference type="PROSITE" id="PS51755">
    <property type="entry name" value="OMPR_PHOB"/>
    <property type="match status" value="1"/>
</dbReference>
<sequence length="245" mass="27635">MKRSIVIIEDDTDIAQSIRYNLEQEGSFVVTITTTGEAGLRTVLEHPPNLILLDLNLPLMSGFEICRRLRREESTSHVPIIMLTARTDETDKIHGLGLGADDYVTKPFSVRELMARINAILRRTEGSTAAIYDDGTLFIDYSHFIVRCQGAEINLTRKEFALLKLLAQSKGRVLTREYLLDRVWGIDYDGETRTLDVHIRRVRQKLGIEGYIETAVGIGYRFVEASKPVEADKAPVKATKTSKKP</sequence>
<evidence type="ECO:0000259" key="9">
    <source>
        <dbReference type="PROSITE" id="PS51755"/>
    </source>
</evidence>
<dbReference type="SUPFAM" id="SSF52172">
    <property type="entry name" value="CheY-like"/>
    <property type="match status" value="1"/>
</dbReference>
<dbReference type="CDD" id="cd00383">
    <property type="entry name" value="trans_reg_C"/>
    <property type="match status" value="1"/>
</dbReference>
<dbReference type="RefSeq" id="WP_211428824.1">
    <property type="nucleotide sequence ID" value="NZ_CP072648.1"/>
</dbReference>
<dbReference type="Pfam" id="PF00486">
    <property type="entry name" value="Trans_reg_C"/>
    <property type="match status" value="1"/>
</dbReference>
<dbReference type="InterPro" id="IPR016032">
    <property type="entry name" value="Sig_transdc_resp-reg_C-effctor"/>
</dbReference>
<evidence type="ECO:0000256" key="3">
    <source>
        <dbReference type="ARBA" id="ARBA00023015"/>
    </source>
</evidence>
<keyword evidence="4 7" id="KW-0238">DNA-binding</keyword>
<evidence type="ECO:0000256" key="6">
    <source>
        <dbReference type="PROSITE-ProRule" id="PRU00169"/>
    </source>
</evidence>
<gene>
    <name evidence="10" type="ORF">J8C06_00325</name>
</gene>
<dbReference type="InterPro" id="IPR036388">
    <property type="entry name" value="WH-like_DNA-bd_sf"/>
</dbReference>
<dbReference type="InterPro" id="IPR001867">
    <property type="entry name" value="OmpR/PhoB-type_DNA-bd"/>
</dbReference>
<dbReference type="SMART" id="SM00448">
    <property type="entry name" value="REC"/>
    <property type="match status" value="1"/>
</dbReference>
<dbReference type="PROSITE" id="PS50110">
    <property type="entry name" value="RESPONSE_REGULATORY"/>
    <property type="match status" value="1"/>
</dbReference>
<dbReference type="Gene3D" id="6.10.250.690">
    <property type="match status" value="1"/>
</dbReference>
<feature type="domain" description="Response regulatory" evidence="8">
    <location>
        <begin position="4"/>
        <end position="121"/>
    </location>
</feature>
<proteinExistence type="predicted"/>
<evidence type="ECO:0000256" key="1">
    <source>
        <dbReference type="ARBA" id="ARBA00022553"/>
    </source>
</evidence>
<evidence type="ECO:0000259" key="8">
    <source>
        <dbReference type="PROSITE" id="PS50110"/>
    </source>
</evidence>
<keyword evidence="2" id="KW-0902">Two-component regulatory system</keyword>
<evidence type="ECO:0000256" key="7">
    <source>
        <dbReference type="PROSITE-ProRule" id="PRU01091"/>
    </source>
</evidence>
<dbReference type="PANTHER" id="PTHR48111">
    <property type="entry name" value="REGULATOR OF RPOS"/>
    <property type="match status" value="1"/>
</dbReference>
<name>A0ABX8B7K3_9BACT</name>
<dbReference type="Proteomes" id="UP000676506">
    <property type="component" value="Chromosome 1"/>
</dbReference>
<feature type="domain" description="OmpR/PhoB-type" evidence="9">
    <location>
        <begin position="129"/>
        <end position="224"/>
    </location>
</feature>
<keyword evidence="1 6" id="KW-0597">Phosphoprotein</keyword>
<dbReference type="Gene3D" id="3.40.50.2300">
    <property type="match status" value="1"/>
</dbReference>
<dbReference type="PANTHER" id="PTHR48111:SF1">
    <property type="entry name" value="TWO-COMPONENT RESPONSE REGULATOR ORR33"/>
    <property type="match status" value="1"/>
</dbReference>
<organism evidence="10 11">
    <name type="scientific">Chloracidobacterium validum</name>
    <dbReference type="NCBI Taxonomy" id="2821543"/>
    <lineage>
        <taxon>Bacteria</taxon>
        <taxon>Pseudomonadati</taxon>
        <taxon>Acidobacteriota</taxon>
        <taxon>Terriglobia</taxon>
        <taxon>Terriglobales</taxon>
        <taxon>Acidobacteriaceae</taxon>
        <taxon>Chloracidobacterium</taxon>
    </lineage>
</organism>
<dbReference type="InterPro" id="IPR011006">
    <property type="entry name" value="CheY-like_superfamily"/>
</dbReference>
<evidence type="ECO:0000256" key="2">
    <source>
        <dbReference type="ARBA" id="ARBA00023012"/>
    </source>
</evidence>
<evidence type="ECO:0000313" key="11">
    <source>
        <dbReference type="Proteomes" id="UP000676506"/>
    </source>
</evidence>
<dbReference type="SMART" id="SM00862">
    <property type="entry name" value="Trans_reg_C"/>
    <property type="match status" value="1"/>
</dbReference>
<keyword evidence="5" id="KW-0804">Transcription</keyword>
<dbReference type="SUPFAM" id="SSF46894">
    <property type="entry name" value="C-terminal effector domain of the bipartite response regulators"/>
    <property type="match status" value="1"/>
</dbReference>
<dbReference type="EMBL" id="CP072648">
    <property type="protein sequence ID" value="QUW02933.1"/>
    <property type="molecule type" value="Genomic_DNA"/>
</dbReference>
<dbReference type="InterPro" id="IPR039420">
    <property type="entry name" value="WalR-like"/>
</dbReference>
<feature type="modified residue" description="4-aspartylphosphate" evidence="6">
    <location>
        <position position="54"/>
    </location>
</feature>
<dbReference type="InterPro" id="IPR001789">
    <property type="entry name" value="Sig_transdc_resp-reg_receiver"/>
</dbReference>
<dbReference type="Gene3D" id="1.10.10.10">
    <property type="entry name" value="Winged helix-like DNA-binding domain superfamily/Winged helix DNA-binding domain"/>
    <property type="match status" value="1"/>
</dbReference>
<accession>A0ABX8B7K3</accession>
<evidence type="ECO:0000313" key="10">
    <source>
        <dbReference type="EMBL" id="QUW02933.1"/>
    </source>
</evidence>
<feature type="DNA-binding region" description="OmpR/PhoB-type" evidence="7">
    <location>
        <begin position="129"/>
        <end position="224"/>
    </location>
</feature>
<reference evidence="10 11" key="1">
    <citation type="submission" date="2021-03" db="EMBL/GenBank/DDBJ databases">
        <title>Genomic and phenotypic characterization of Chloracidobacterium isolates provides evidence for multiple species.</title>
        <authorList>
            <person name="Saini M.K."/>
            <person name="Costas A.M.G."/>
            <person name="Tank M."/>
            <person name="Bryant D.A."/>
        </authorList>
    </citation>
    <scope>NUCLEOTIDE SEQUENCE [LARGE SCALE GENOMIC DNA]</scope>
    <source>
        <strain evidence="10 11">BV2-C</strain>
    </source>
</reference>